<dbReference type="EMBL" id="QZFR01000002">
    <property type="protein sequence ID" value="RXV75550.1"/>
    <property type="molecule type" value="Genomic_DNA"/>
</dbReference>
<sequence>MNDLGNALEQVIELARKAYEEKVVEVDGHKYEVESDGLRLLRHPEFPKNKVVLSTLTGMIDFIEREGNAEEMMLAVKSPTEVYLVGKLNDHGERPTYAVAQADVPEFRYERWYGQSELIIALQAAFVENSETDRDILLQVIGNLKESHVNSASDDGVSQSVQINTGVASVATARVPNPVTLQPYRTFLEVKQPESKFVFRMREGMEAALFESDGGMWKIEAKQAIKEYLETKLENLDIKMSVIA</sequence>
<dbReference type="OrthoDB" id="5432268at2"/>
<gene>
    <name evidence="1" type="ORF">D6C19_00740</name>
</gene>
<protein>
    <recommendedName>
        <fullName evidence="3">Phage protein</fullName>
    </recommendedName>
</protein>
<dbReference type="RefSeq" id="WP_129303159.1">
    <property type="nucleotide sequence ID" value="NZ_QZFR01000002.1"/>
</dbReference>
<name>A0A4Q2B066_9LACO</name>
<proteinExistence type="predicted"/>
<comment type="caution">
    <text evidence="1">The sequence shown here is derived from an EMBL/GenBank/DDBJ whole genome shotgun (WGS) entry which is preliminary data.</text>
</comment>
<dbReference type="Proteomes" id="UP000289316">
    <property type="component" value="Unassembled WGS sequence"/>
</dbReference>
<reference evidence="1 2" key="1">
    <citation type="submission" date="2018-09" db="EMBL/GenBank/DDBJ databases">
        <title>Murine metabolic-syndrome-specific gut microbial biobank.</title>
        <authorList>
            <person name="Liu C."/>
        </authorList>
    </citation>
    <scope>NUCLEOTIDE SEQUENCE [LARGE SCALE GENOMIC DNA]</scope>
    <source>
        <strain evidence="1 2">C-30</strain>
    </source>
</reference>
<dbReference type="AlphaFoldDB" id="A0A4Q2B066"/>
<evidence type="ECO:0000313" key="2">
    <source>
        <dbReference type="Proteomes" id="UP000289316"/>
    </source>
</evidence>
<evidence type="ECO:0000313" key="1">
    <source>
        <dbReference type="EMBL" id="RXV75550.1"/>
    </source>
</evidence>
<evidence type="ECO:0008006" key="3">
    <source>
        <dbReference type="Google" id="ProtNLM"/>
    </source>
</evidence>
<organism evidence="1 2">
    <name type="scientific">Ligilactobacillus murinus</name>
    <dbReference type="NCBI Taxonomy" id="1622"/>
    <lineage>
        <taxon>Bacteria</taxon>
        <taxon>Bacillati</taxon>
        <taxon>Bacillota</taxon>
        <taxon>Bacilli</taxon>
        <taxon>Lactobacillales</taxon>
        <taxon>Lactobacillaceae</taxon>
        <taxon>Ligilactobacillus</taxon>
    </lineage>
</organism>
<accession>A0A4Q2B066</accession>